<evidence type="ECO:0000256" key="3">
    <source>
        <dbReference type="ARBA" id="ARBA00004613"/>
    </source>
</evidence>
<dbReference type="EC" id="3.2.1.25" evidence="6"/>
<keyword evidence="7" id="KW-0964">Secreted</keyword>
<evidence type="ECO:0000256" key="12">
    <source>
        <dbReference type="ARBA" id="ARBA00023295"/>
    </source>
</evidence>
<dbReference type="Proteomes" id="UP000030185">
    <property type="component" value="Unassembled WGS sequence"/>
</dbReference>
<evidence type="ECO:0000256" key="16">
    <source>
        <dbReference type="SAM" id="SignalP"/>
    </source>
</evidence>
<dbReference type="Pfam" id="PF17786">
    <property type="entry name" value="Mannosidase_ig"/>
    <property type="match status" value="1"/>
</dbReference>
<evidence type="ECO:0000256" key="7">
    <source>
        <dbReference type="ARBA" id="ARBA00022525"/>
    </source>
</evidence>
<evidence type="ECO:0000259" key="17">
    <source>
        <dbReference type="Pfam" id="PF00703"/>
    </source>
</evidence>
<keyword evidence="9" id="KW-0378">Hydrolase</keyword>
<dbReference type="Gene3D" id="2.60.120.260">
    <property type="entry name" value="Galactose-binding domain-like"/>
    <property type="match status" value="1"/>
</dbReference>
<comment type="catalytic activity">
    <reaction evidence="1">
        <text>Hydrolysis of terminal, non-reducing beta-D-mannose residues in beta-D-mannosides.</text>
        <dbReference type="EC" id="3.2.1.25"/>
    </reaction>
</comment>
<dbReference type="Gene3D" id="2.60.40.10">
    <property type="entry name" value="Immunoglobulins"/>
    <property type="match status" value="3"/>
</dbReference>
<dbReference type="eggNOG" id="COG3250">
    <property type="taxonomic scope" value="Bacteria"/>
</dbReference>
<feature type="domain" description="Beta-mannosidase-like galactose-binding" evidence="20">
    <location>
        <begin position="42"/>
        <end position="214"/>
    </location>
</feature>
<organism evidence="21 22">
    <name type="scientific">Sporocytophaga myxococcoides</name>
    <dbReference type="NCBI Taxonomy" id="153721"/>
    <lineage>
        <taxon>Bacteria</taxon>
        <taxon>Pseudomonadati</taxon>
        <taxon>Bacteroidota</taxon>
        <taxon>Cytophagia</taxon>
        <taxon>Cytophagales</taxon>
        <taxon>Cytophagaceae</taxon>
        <taxon>Sporocytophaga</taxon>
    </lineage>
</organism>
<feature type="signal peptide" evidence="16">
    <location>
        <begin position="1"/>
        <end position="23"/>
    </location>
</feature>
<dbReference type="InterPro" id="IPR036156">
    <property type="entry name" value="Beta-gal/glucu_dom_sf"/>
</dbReference>
<comment type="similarity">
    <text evidence="13">Belongs to the glycosyl hydrolase 2 family. Beta-mannosidase B subfamily.</text>
</comment>
<feature type="domain" description="Mannosidase Ig/CBM-like" evidence="19">
    <location>
        <begin position="695"/>
        <end position="782"/>
    </location>
</feature>
<dbReference type="InterPro" id="IPR006102">
    <property type="entry name" value="Ig-like_GH2"/>
</dbReference>
<comment type="subunit">
    <text evidence="5">Homodimer.</text>
</comment>
<evidence type="ECO:0000256" key="4">
    <source>
        <dbReference type="ARBA" id="ARBA00004740"/>
    </source>
</evidence>
<dbReference type="SUPFAM" id="SSF51445">
    <property type="entry name" value="(Trans)glycosidases"/>
    <property type="match status" value="1"/>
</dbReference>
<dbReference type="EMBL" id="BBLT01000007">
    <property type="protein sequence ID" value="GAL86387.1"/>
    <property type="molecule type" value="Genomic_DNA"/>
</dbReference>
<evidence type="ECO:0000256" key="15">
    <source>
        <dbReference type="ARBA" id="ARBA00041614"/>
    </source>
</evidence>
<dbReference type="Pfam" id="PF00703">
    <property type="entry name" value="Glyco_hydro_2"/>
    <property type="match status" value="1"/>
</dbReference>
<evidence type="ECO:0000256" key="6">
    <source>
        <dbReference type="ARBA" id="ARBA00012754"/>
    </source>
</evidence>
<dbReference type="InterPro" id="IPR013783">
    <property type="entry name" value="Ig-like_fold"/>
</dbReference>
<evidence type="ECO:0000256" key="1">
    <source>
        <dbReference type="ARBA" id="ARBA00000829"/>
    </source>
</evidence>
<keyword evidence="10" id="KW-0325">Glycoprotein</keyword>
<evidence type="ECO:0000256" key="9">
    <source>
        <dbReference type="ARBA" id="ARBA00022801"/>
    </source>
</evidence>
<gene>
    <name evidence="21" type="ORF">MYP_3616</name>
</gene>
<dbReference type="PANTHER" id="PTHR43730:SF1">
    <property type="entry name" value="BETA-MANNOSIDASE"/>
    <property type="match status" value="1"/>
</dbReference>
<dbReference type="OrthoDB" id="9801077at2"/>
<dbReference type="GO" id="GO:0005975">
    <property type="term" value="P:carbohydrate metabolic process"/>
    <property type="evidence" value="ECO:0007669"/>
    <property type="project" value="InterPro"/>
</dbReference>
<dbReference type="AlphaFoldDB" id="A0A098LJ28"/>
<dbReference type="FunFam" id="3.20.20.80:FF:000050">
    <property type="entry name" value="Beta-mannosidase B"/>
    <property type="match status" value="1"/>
</dbReference>
<comment type="pathway">
    <text evidence="4">Glycan metabolism; N-glycan degradation.</text>
</comment>
<dbReference type="SUPFAM" id="SSF49303">
    <property type="entry name" value="beta-Galactosidase/glucuronidase domain"/>
    <property type="match status" value="3"/>
</dbReference>
<dbReference type="Gene3D" id="3.20.20.80">
    <property type="entry name" value="Glycosidases"/>
    <property type="match status" value="1"/>
</dbReference>
<feature type="domain" description="Beta-mannosidase Ig-fold" evidence="18">
    <location>
        <begin position="786"/>
        <end position="865"/>
    </location>
</feature>
<dbReference type="GO" id="GO:0006516">
    <property type="term" value="P:glycoprotein catabolic process"/>
    <property type="evidence" value="ECO:0007669"/>
    <property type="project" value="TreeGrafter"/>
</dbReference>
<dbReference type="STRING" id="153721.MYP_3616"/>
<dbReference type="InterPro" id="IPR008979">
    <property type="entry name" value="Galactose-bd-like_sf"/>
</dbReference>
<dbReference type="GO" id="GO:0005764">
    <property type="term" value="C:lysosome"/>
    <property type="evidence" value="ECO:0007669"/>
    <property type="project" value="UniProtKB-SubCell"/>
</dbReference>
<protein>
    <recommendedName>
        <fullName evidence="14">Beta-mannosidase B</fullName>
        <ecNumber evidence="6">3.2.1.25</ecNumber>
    </recommendedName>
    <alternativeName>
        <fullName evidence="15">Mannanase B</fullName>
    </alternativeName>
</protein>
<dbReference type="RefSeq" id="WP_052430307.1">
    <property type="nucleotide sequence ID" value="NZ_BBLT01000007.1"/>
</dbReference>
<proteinExistence type="inferred from homology"/>
<dbReference type="Pfam" id="PF17753">
    <property type="entry name" value="Ig_mannosidase"/>
    <property type="match status" value="1"/>
</dbReference>
<dbReference type="SUPFAM" id="SSF49785">
    <property type="entry name" value="Galactose-binding domain-like"/>
    <property type="match status" value="1"/>
</dbReference>
<keyword evidence="12" id="KW-0326">Glycosidase</keyword>
<name>A0A098LJ28_9BACT</name>
<dbReference type="GO" id="GO:0005576">
    <property type="term" value="C:extracellular region"/>
    <property type="evidence" value="ECO:0007669"/>
    <property type="project" value="UniProtKB-SubCell"/>
</dbReference>
<evidence type="ECO:0000256" key="8">
    <source>
        <dbReference type="ARBA" id="ARBA00022729"/>
    </source>
</evidence>
<evidence type="ECO:0000259" key="18">
    <source>
        <dbReference type="Pfam" id="PF17753"/>
    </source>
</evidence>
<reference evidence="21 22" key="1">
    <citation type="submission" date="2014-09" db="EMBL/GenBank/DDBJ databases">
        <title>Sporocytophaga myxococcoides PG-01 genome sequencing.</title>
        <authorList>
            <person name="Liu L."/>
            <person name="Gao P.J."/>
            <person name="Chen G.J."/>
            <person name="Wang L.S."/>
        </authorList>
    </citation>
    <scope>NUCLEOTIDE SEQUENCE [LARGE SCALE GENOMIC DNA]</scope>
    <source>
        <strain evidence="21 22">PG-01</strain>
    </source>
</reference>
<evidence type="ECO:0000313" key="22">
    <source>
        <dbReference type="Proteomes" id="UP000030185"/>
    </source>
</evidence>
<dbReference type="InterPro" id="IPR041625">
    <property type="entry name" value="Beta-mannosidase_Ig"/>
</dbReference>
<evidence type="ECO:0000256" key="14">
    <source>
        <dbReference type="ARBA" id="ARBA00041069"/>
    </source>
</evidence>
<dbReference type="GO" id="GO:0004567">
    <property type="term" value="F:beta-mannosidase activity"/>
    <property type="evidence" value="ECO:0007669"/>
    <property type="project" value="UniProtKB-EC"/>
</dbReference>
<evidence type="ECO:0000256" key="11">
    <source>
        <dbReference type="ARBA" id="ARBA00023228"/>
    </source>
</evidence>
<accession>A0A098LJ28</accession>
<keyword evidence="22" id="KW-1185">Reference proteome</keyword>
<evidence type="ECO:0000256" key="2">
    <source>
        <dbReference type="ARBA" id="ARBA00004371"/>
    </source>
</evidence>
<dbReference type="InterPro" id="IPR050887">
    <property type="entry name" value="Beta-mannosidase_GH2"/>
</dbReference>
<evidence type="ECO:0000256" key="10">
    <source>
        <dbReference type="ARBA" id="ARBA00023180"/>
    </source>
</evidence>
<keyword evidence="11" id="KW-0458">Lysosome</keyword>
<evidence type="ECO:0000259" key="20">
    <source>
        <dbReference type="Pfam" id="PF22666"/>
    </source>
</evidence>
<keyword evidence="8 16" id="KW-0732">Signal</keyword>
<dbReference type="PANTHER" id="PTHR43730">
    <property type="entry name" value="BETA-MANNOSIDASE"/>
    <property type="match status" value="1"/>
</dbReference>
<feature type="chain" id="PRO_5001937394" description="Beta-mannosidase B" evidence="16">
    <location>
        <begin position="24"/>
        <end position="867"/>
    </location>
</feature>
<dbReference type="InterPro" id="IPR054593">
    <property type="entry name" value="Beta-mannosidase-like_N2"/>
</dbReference>
<evidence type="ECO:0000256" key="13">
    <source>
        <dbReference type="ARBA" id="ARBA00038429"/>
    </source>
</evidence>
<evidence type="ECO:0000313" key="21">
    <source>
        <dbReference type="EMBL" id="GAL86387.1"/>
    </source>
</evidence>
<comment type="subcellular location">
    <subcellularLocation>
        <location evidence="2">Lysosome</location>
    </subcellularLocation>
    <subcellularLocation>
        <location evidence="3">Secreted</location>
    </subcellularLocation>
</comment>
<evidence type="ECO:0000256" key="5">
    <source>
        <dbReference type="ARBA" id="ARBA00011738"/>
    </source>
</evidence>
<feature type="domain" description="Glycoside hydrolase family 2 immunoglobulin-like beta-sandwich" evidence="17">
    <location>
        <begin position="225"/>
        <end position="328"/>
    </location>
</feature>
<dbReference type="InterPro" id="IPR017853">
    <property type="entry name" value="GH"/>
</dbReference>
<dbReference type="InterPro" id="IPR041447">
    <property type="entry name" value="Mannosidase_ig"/>
</dbReference>
<sequence length="867" mass="100374">MTKLSYFFFFFLLVLNSTFNARAYAKEPSCNGQKTVLLDQNWEFRQVGKEKWSKASVPGCVHQDLIENGTIQDPFFRLNEFDVQWIENEDWEYRTTFYASKEIINQEIKELYFKGLDTYADVYLNDLLILSADNMFRSWSIGCSNLKEGNNQLRIVFKSPVKIGQEKLDKVGFLIPVQNEQAPKGKQNSVMTRKAAYHYGWDWGPRLVTSGIWQPIYLHAWSKGKIQDVFFQQKNQNSNIANYSAAIEVITTKDGVGRIDVLADGKALNSLKVKLKKGLNTFNLDLAIKNPELWWSVGLGKQKLYNVKTVLQIEGAETDIRESKLGIRTLKVIQNKDALGKSFYVELNGVPVFMKGADYIPGDNLITRVGQDKYNRVINEALDANMNVLRVWGGAVYETDQFYDLCAEKGLIIYQDFMFACSMYPGDDTFAENIRHEAEEQVKRLRNYPNIMLWAGNNEILNGWHEWNYQERFGYNNQQKDTLWKYYTNIFYKVLPETVKKYDPDKLYWACSPQSEEDKLQTPLSGDQHSWAVWFGEQPFSSFEEQPGRFISEYGFQSYPCINTLKKIALPEDMHWESEVLLKRQRSPMEWIGKGMNGNHMIDRYMKKEFKTPKDFESYVYISQLLHGQAIKTAAEAHRRNMPYTMGSLYWQINDCWPTVSWSTVDYFGNWKASHYRARSAYQDLIVSFAQRNDTVKVFVVSDRLKDTNADLRISVYDFSGNLIGTISQKVTVPGNTSKVYMKNKLSELLKGKSNKDVYLKGELSENGNVITENNFFLSPYKTLSLPKPDVIVKLSQTEDNYSVQVQSDKFAKDVYLYFEGIDCNLSDNFFDLDANKIRTLTFKIKGNPSIEELQKKLRVLTVADSY</sequence>
<dbReference type="Pfam" id="PF22666">
    <property type="entry name" value="Glyco_hydro_2_N2"/>
    <property type="match status" value="1"/>
</dbReference>
<comment type="caution">
    <text evidence="21">The sequence shown here is derived from an EMBL/GenBank/DDBJ whole genome shotgun (WGS) entry which is preliminary data.</text>
</comment>
<dbReference type="FunFam" id="2.60.120.260:FF:000060">
    <property type="entry name" value="Probable beta-mannosidase"/>
    <property type="match status" value="1"/>
</dbReference>
<evidence type="ECO:0000259" key="19">
    <source>
        <dbReference type="Pfam" id="PF17786"/>
    </source>
</evidence>